<evidence type="ECO:0000256" key="5">
    <source>
        <dbReference type="SAM" id="Phobius"/>
    </source>
</evidence>
<feature type="transmembrane region" description="Helical" evidence="5">
    <location>
        <begin position="270"/>
        <end position="296"/>
    </location>
</feature>
<evidence type="ECO:0000256" key="2">
    <source>
        <dbReference type="ARBA" id="ARBA00022692"/>
    </source>
</evidence>
<dbReference type="SUPFAM" id="SSF103473">
    <property type="entry name" value="MFS general substrate transporter"/>
    <property type="match status" value="1"/>
</dbReference>
<dbReference type="Pfam" id="PF07690">
    <property type="entry name" value="MFS_1"/>
    <property type="match status" value="1"/>
</dbReference>
<evidence type="ECO:0000256" key="4">
    <source>
        <dbReference type="ARBA" id="ARBA00023136"/>
    </source>
</evidence>
<evidence type="ECO:0000256" key="3">
    <source>
        <dbReference type="ARBA" id="ARBA00022989"/>
    </source>
</evidence>
<dbReference type="GO" id="GO:0022857">
    <property type="term" value="F:transmembrane transporter activity"/>
    <property type="evidence" value="ECO:0007669"/>
    <property type="project" value="InterPro"/>
</dbReference>
<dbReference type="PROSITE" id="PS50850">
    <property type="entry name" value="MFS"/>
    <property type="match status" value="1"/>
</dbReference>
<feature type="transmembrane region" description="Helical" evidence="5">
    <location>
        <begin position="75"/>
        <end position="94"/>
    </location>
</feature>
<dbReference type="Proteomes" id="UP000054359">
    <property type="component" value="Unassembled WGS sequence"/>
</dbReference>
<dbReference type="InterPro" id="IPR036259">
    <property type="entry name" value="MFS_trans_sf"/>
</dbReference>
<feature type="transmembrane region" description="Helical" evidence="5">
    <location>
        <begin position="431"/>
        <end position="448"/>
    </location>
</feature>
<keyword evidence="8" id="KW-1185">Reference proteome</keyword>
<evidence type="ECO:0000259" key="6">
    <source>
        <dbReference type="PROSITE" id="PS50850"/>
    </source>
</evidence>
<reference evidence="7 8" key="1">
    <citation type="submission" date="2013-11" db="EMBL/GenBank/DDBJ databases">
        <title>Genome sequencing of Stegodyphus mimosarum.</title>
        <authorList>
            <person name="Bechsgaard J."/>
        </authorList>
    </citation>
    <scope>NUCLEOTIDE SEQUENCE [LARGE SCALE GENOMIC DNA]</scope>
</reference>
<keyword evidence="2 5" id="KW-0812">Transmembrane</keyword>
<accession>A0A087UQF1</accession>
<dbReference type="OMA" id="RANDTAC"/>
<evidence type="ECO:0000313" key="8">
    <source>
        <dbReference type="Proteomes" id="UP000054359"/>
    </source>
</evidence>
<feature type="transmembrane region" description="Helical" evidence="5">
    <location>
        <begin position="106"/>
        <end position="127"/>
    </location>
</feature>
<feature type="transmembrane region" description="Helical" evidence="5">
    <location>
        <begin position="171"/>
        <end position="193"/>
    </location>
</feature>
<feature type="transmembrane region" description="Helical" evidence="5">
    <location>
        <begin position="205"/>
        <end position="225"/>
    </location>
</feature>
<evidence type="ECO:0000256" key="1">
    <source>
        <dbReference type="ARBA" id="ARBA00004141"/>
    </source>
</evidence>
<dbReference type="GO" id="GO:0016020">
    <property type="term" value="C:membrane"/>
    <property type="evidence" value="ECO:0007669"/>
    <property type="project" value="UniProtKB-SubCell"/>
</dbReference>
<dbReference type="InterPro" id="IPR020846">
    <property type="entry name" value="MFS_dom"/>
</dbReference>
<evidence type="ECO:0000313" key="7">
    <source>
        <dbReference type="EMBL" id="KFM79590.1"/>
    </source>
</evidence>
<gene>
    <name evidence="7" type="ORF">X975_09558</name>
</gene>
<feature type="transmembrane region" description="Helical" evidence="5">
    <location>
        <begin position="133"/>
        <end position="159"/>
    </location>
</feature>
<keyword evidence="3 5" id="KW-1133">Transmembrane helix</keyword>
<keyword evidence="4 5" id="KW-0472">Membrane</keyword>
<dbReference type="PANTHER" id="PTHR23507">
    <property type="entry name" value="ZGC:174356"/>
    <property type="match status" value="1"/>
</dbReference>
<feature type="transmembrane region" description="Helical" evidence="5">
    <location>
        <begin position="396"/>
        <end position="419"/>
    </location>
</feature>
<comment type="subcellular location">
    <subcellularLocation>
        <location evidence="1">Membrane</location>
        <topology evidence="1">Multi-pass membrane protein</topology>
    </subcellularLocation>
</comment>
<dbReference type="OrthoDB" id="419734at2759"/>
<protein>
    <submittedName>
        <fullName evidence="7">Proton-coupled folate transporter</fullName>
    </submittedName>
</protein>
<dbReference type="EMBL" id="KK121026">
    <property type="protein sequence ID" value="KFM79590.1"/>
    <property type="molecule type" value="Genomic_DNA"/>
</dbReference>
<feature type="domain" description="Major facilitator superfamily (MFS) profile" evidence="6">
    <location>
        <begin position="18"/>
        <end position="451"/>
    </location>
</feature>
<feature type="transmembrane region" description="Helical" evidence="5">
    <location>
        <begin position="308"/>
        <end position="331"/>
    </location>
</feature>
<dbReference type="Gene3D" id="1.20.1250.20">
    <property type="entry name" value="MFS general substrate transporter like domains"/>
    <property type="match status" value="1"/>
</dbReference>
<dbReference type="AlphaFoldDB" id="A0A087UQF1"/>
<name>A0A087UQF1_STEMI</name>
<proteinExistence type="predicted"/>
<sequence>MDTGLCDFIKSKIKLITVEPVLFLYMMIIFLETNALQELIYVKLCLRHYPENETLCSLASKESRKELLNETAKWVKYYGCFLFLSTFLISFYVASWSDRYGRKITMLIPPIGTVIASCINCVLSVYINTHVAYFFISAVVSGLSFGSVGVIAATFGFISDVTREESRTKRIVVLEAMIFIGGTCGIHVAGALLSNEKLHFKLNSFAQLFFHELLIAAIIAIYVMLRIPRWTLQDQSSNTSTSFKEVFSLRYAKDSFKVVFRRRDSDKRKCILLIFLALFFIYFGSVVQTILGYLYVKNLEWKFPKYSYYYSIQFIVEGVALLFGLPLIIHFLHVSDHFVAILGLSSRMAGYMLYGLSTSDAMVYSCAALYMFSEFPIPAIRSILSKTVDAGERGSIFAFMTILQNLCYLLGSPVLLTIFNASSFCGLSFEVVAIMQALALIIILYLSLTRKNIVTVYKTMEKAWLNTSLFTSPKKSDLGCLKAPGFSQDYIENQSSFTEDGGTEERCDVISTTGSIN</sequence>
<organism evidence="7 8">
    <name type="scientific">Stegodyphus mimosarum</name>
    <name type="common">African social velvet spider</name>
    <dbReference type="NCBI Taxonomy" id="407821"/>
    <lineage>
        <taxon>Eukaryota</taxon>
        <taxon>Metazoa</taxon>
        <taxon>Ecdysozoa</taxon>
        <taxon>Arthropoda</taxon>
        <taxon>Chelicerata</taxon>
        <taxon>Arachnida</taxon>
        <taxon>Araneae</taxon>
        <taxon>Araneomorphae</taxon>
        <taxon>Entelegynae</taxon>
        <taxon>Eresoidea</taxon>
        <taxon>Eresidae</taxon>
        <taxon>Stegodyphus</taxon>
    </lineage>
</organism>
<dbReference type="PANTHER" id="PTHR23507:SF1">
    <property type="entry name" value="FI18259P1-RELATED"/>
    <property type="match status" value="1"/>
</dbReference>
<feature type="non-terminal residue" evidence="7">
    <location>
        <position position="517"/>
    </location>
</feature>
<dbReference type="InterPro" id="IPR011701">
    <property type="entry name" value="MFS"/>
</dbReference>